<keyword evidence="8" id="KW-1185">Reference proteome</keyword>
<evidence type="ECO:0000313" key="7">
    <source>
        <dbReference type="EMBL" id="QGU28507.1"/>
    </source>
</evidence>
<dbReference type="Pfam" id="PF01925">
    <property type="entry name" value="TauE"/>
    <property type="match status" value="2"/>
</dbReference>
<dbReference type="Proteomes" id="UP000422989">
    <property type="component" value="Chromosome"/>
</dbReference>
<comment type="similarity">
    <text evidence="2 6">Belongs to the 4-toluene sulfonate uptake permease (TSUP) (TC 2.A.102) family.</text>
</comment>
<feature type="transmembrane region" description="Helical" evidence="6">
    <location>
        <begin position="12"/>
        <end position="45"/>
    </location>
</feature>
<keyword evidence="3 6" id="KW-0812">Transmembrane</keyword>
<dbReference type="InterPro" id="IPR051598">
    <property type="entry name" value="TSUP/Inactive_protease-like"/>
</dbReference>
<evidence type="ECO:0000256" key="1">
    <source>
        <dbReference type="ARBA" id="ARBA00004141"/>
    </source>
</evidence>
<keyword evidence="5 6" id="KW-0472">Membrane</keyword>
<dbReference type="InterPro" id="IPR002781">
    <property type="entry name" value="TM_pro_TauE-like"/>
</dbReference>
<name>A0A6I6E6U7_9MICO</name>
<reference evidence="7 8" key="1">
    <citation type="submission" date="2018-09" db="EMBL/GenBank/DDBJ databases">
        <title>Whole genome sequencing of Microbacterium oryzae strain MB-10T.</title>
        <authorList>
            <person name="Das S.K."/>
        </authorList>
    </citation>
    <scope>NUCLEOTIDE SEQUENCE [LARGE SCALE GENOMIC DNA]</scope>
    <source>
        <strain evidence="7 8">MB-10</strain>
    </source>
</reference>
<feature type="transmembrane region" description="Helical" evidence="6">
    <location>
        <begin position="235"/>
        <end position="254"/>
    </location>
</feature>
<comment type="subcellular location">
    <subcellularLocation>
        <location evidence="6">Cell membrane</location>
        <topology evidence="6">Multi-pass membrane protein</topology>
    </subcellularLocation>
    <subcellularLocation>
        <location evidence="1">Membrane</location>
        <topology evidence="1">Multi-pass membrane protein</topology>
    </subcellularLocation>
</comment>
<feature type="transmembrane region" description="Helical" evidence="6">
    <location>
        <begin position="138"/>
        <end position="158"/>
    </location>
</feature>
<dbReference type="PANTHER" id="PTHR43701">
    <property type="entry name" value="MEMBRANE TRANSPORTER PROTEIN MJ0441-RELATED"/>
    <property type="match status" value="1"/>
</dbReference>
<dbReference type="EMBL" id="CP032550">
    <property type="protein sequence ID" value="QGU28507.1"/>
    <property type="molecule type" value="Genomic_DNA"/>
</dbReference>
<accession>A0A6I6E6U7</accession>
<evidence type="ECO:0000256" key="6">
    <source>
        <dbReference type="RuleBase" id="RU363041"/>
    </source>
</evidence>
<feature type="transmembrane region" description="Helical" evidence="6">
    <location>
        <begin position="107"/>
        <end position="126"/>
    </location>
</feature>
<dbReference type="OrthoDB" id="3700425at2"/>
<evidence type="ECO:0000256" key="5">
    <source>
        <dbReference type="ARBA" id="ARBA00023136"/>
    </source>
</evidence>
<keyword evidence="4 6" id="KW-1133">Transmembrane helix</keyword>
<protein>
    <recommendedName>
        <fullName evidence="6">Probable membrane transporter protein</fullName>
    </recommendedName>
</protein>
<organism evidence="7 8">
    <name type="scientific">Microbacterium oryzae</name>
    <dbReference type="NCBI Taxonomy" id="743009"/>
    <lineage>
        <taxon>Bacteria</taxon>
        <taxon>Bacillati</taxon>
        <taxon>Actinomycetota</taxon>
        <taxon>Actinomycetes</taxon>
        <taxon>Micrococcales</taxon>
        <taxon>Microbacteriaceae</taxon>
        <taxon>Microbacterium</taxon>
    </lineage>
</organism>
<feature type="transmembrane region" description="Helical" evidence="6">
    <location>
        <begin position="51"/>
        <end position="73"/>
    </location>
</feature>
<dbReference type="KEGG" id="moj:D7D94_13135"/>
<feature type="transmembrane region" description="Helical" evidence="6">
    <location>
        <begin position="80"/>
        <end position="101"/>
    </location>
</feature>
<proteinExistence type="inferred from homology"/>
<feature type="transmembrane region" description="Helical" evidence="6">
    <location>
        <begin position="208"/>
        <end position="229"/>
    </location>
</feature>
<evidence type="ECO:0000313" key="8">
    <source>
        <dbReference type="Proteomes" id="UP000422989"/>
    </source>
</evidence>
<evidence type="ECO:0000256" key="3">
    <source>
        <dbReference type="ARBA" id="ARBA00022692"/>
    </source>
</evidence>
<evidence type="ECO:0000256" key="2">
    <source>
        <dbReference type="ARBA" id="ARBA00009142"/>
    </source>
</evidence>
<gene>
    <name evidence="7" type="ORF">D7D94_13135</name>
</gene>
<evidence type="ECO:0000256" key="4">
    <source>
        <dbReference type="ARBA" id="ARBA00022989"/>
    </source>
</evidence>
<dbReference type="AlphaFoldDB" id="A0A6I6E6U7"/>
<sequence length="264" mass="27177">MIEERPTGYRAIGSFVLIGALSGFLSGLFGVGGGTVIVPLLVLLVSFSQRLSAGTSSASIIPTAAVGVITYALHGDVDWVAALLIAAGAVVGAQIGVRLLHALSEPVLRWIFVGFLVVVMISLFLIVPSRDAELQLHLLSGIGLVVLGLVTGIASGLIGVGGGIVVVPVLMLLFGMSDLVAKGTSLLMMIPTSLSGTVANIRKRNVDIPAAIGVGLTACVTAPLGAWVANLVDPRLGNILFAVFLVVIIAQMTQRAIRASRRGR</sequence>
<keyword evidence="6" id="KW-1003">Cell membrane</keyword>
<dbReference type="PANTHER" id="PTHR43701:SF2">
    <property type="entry name" value="MEMBRANE TRANSPORTER PROTEIN YJNA-RELATED"/>
    <property type="match status" value="1"/>
</dbReference>
<dbReference type="GO" id="GO:0005886">
    <property type="term" value="C:plasma membrane"/>
    <property type="evidence" value="ECO:0007669"/>
    <property type="project" value="UniProtKB-SubCell"/>
</dbReference>